<evidence type="ECO:0000313" key="1">
    <source>
        <dbReference type="EMBL" id="CBA71367.1"/>
    </source>
</evidence>
<gene>
    <name evidence="1" type="ORF">ARN_00270</name>
</gene>
<keyword evidence="1" id="KW-0808">Transferase</keyword>
<dbReference type="InterPro" id="IPR011004">
    <property type="entry name" value="Trimer_LpxA-like_sf"/>
</dbReference>
<dbReference type="CDD" id="cd04645">
    <property type="entry name" value="LbH_gamma_CA_like"/>
    <property type="match status" value="1"/>
</dbReference>
<dbReference type="AlphaFoldDB" id="D2TVI8"/>
<dbReference type="EMBL" id="FN545148">
    <property type="protein sequence ID" value="CBA71367.1"/>
    <property type="molecule type" value="Genomic_DNA"/>
</dbReference>
<proteinExistence type="predicted"/>
<reference evidence="1" key="1">
    <citation type="journal article" date="2010" name="Insect Mol. Biol.">
        <title>The draft genome sequence of Arsenophonus nasoniae, son-killer bacterium of Nasonia vitripennis, reveals genes associated with virulence and symbiosis.</title>
        <authorList>
            <person name="Wilkes T."/>
            <person name="Darby A.C."/>
            <person name="Choi J."/>
            <person name="Colborne J.K."/>
            <person name="Werren J.H."/>
            <person name="Hurst G.D.D."/>
        </authorList>
    </citation>
    <scope>NUCLEOTIDE SEQUENCE</scope>
</reference>
<dbReference type="Gene3D" id="2.160.10.10">
    <property type="entry name" value="Hexapeptide repeat proteins"/>
    <property type="match status" value="1"/>
</dbReference>
<dbReference type="InterPro" id="IPR050484">
    <property type="entry name" value="Transf_Hexapept/Carb_Anhydrase"/>
</dbReference>
<sequence length="190" mass="20638">MITNSNSLIRINIAMISNIRPYLHLKPIIGNSVFIDPTAVVIGDVHISDNVSVWPLTVIRGDVNYISIGARTNIQDGSVLHVTHENKLNPQGYPLIIGEDVTIGHKVMLHGCTIGNRILVGMGSIILDGAKVDDDVVIGAGSLVTQGKKLESGYLYIGSPVKQIRKLTSEELKGLILSAANYNNWKNNYL</sequence>
<dbReference type="SUPFAM" id="SSF51161">
    <property type="entry name" value="Trimeric LpxA-like enzymes"/>
    <property type="match status" value="1"/>
</dbReference>
<accession>D2TVI8</accession>
<dbReference type="PANTHER" id="PTHR13061">
    <property type="entry name" value="DYNACTIN SUBUNIT P25"/>
    <property type="match status" value="1"/>
</dbReference>
<dbReference type="Pfam" id="PF00132">
    <property type="entry name" value="Hexapep"/>
    <property type="match status" value="2"/>
</dbReference>
<organism evidence="1">
    <name type="scientific">Arsenophonus nasoniae</name>
    <name type="common">son-killer infecting Nasonia vitripennis</name>
    <dbReference type="NCBI Taxonomy" id="638"/>
    <lineage>
        <taxon>Bacteria</taxon>
        <taxon>Pseudomonadati</taxon>
        <taxon>Pseudomonadota</taxon>
        <taxon>Gammaproteobacteria</taxon>
        <taxon>Enterobacterales</taxon>
        <taxon>Morganellaceae</taxon>
        <taxon>Arsenophonus</taxon>
    </lineage>
</organism>
<dbReference type="PANTHER" id="PTHR13061:SF56">
    <property type="entry name" value="PROTEIN YRDA"/>
    <property type="match status" value="1"/>
</dbReference>
<dbReference type="InterPro" id="IPR047324">
    <property type="entry name" value="LbH_gamma_CA-like"/>
</dbReference>
<dbReference type="InterPro" id="IPR001451">
    <property type="entry name" value="Hexapep"/>
</dbReference>
<protein>
    <submittedName>
        <fullName evidence="1">Transferase</fullName>
    </submittedName>
</protein>
<name>D2TVI8_9GAMM</name>
<dbReference type="GO" id="GO:0016740">
    <property type="term" value="F:transferase activity"/>
    <property type="evidence" value="ECO:0007669"/>
    <property type="project" value="UniProtKB-KW"/>
</dbReference>